<evidence type="ECO:0000256" key="3">
    <source>
        <dbReference type="ARBA" id="ARBA00023015"/>
    </source>
</evidence>
<protein>
    <recommendedName>
        <fullName evidence="1">Lactose phosphotransferase system repressor</fullName>
    </recommendedName>
</protein>
<dbReference type="RefSeq" id="WP_091291294.1">
    <property type="nucleotide sequence ID" value="NZ_FNON01000004.1"/>
</dbReference>
<dbReference type="OrthoDB" id="7688673at2"/>
<keyword evidence="3" id="KW-0805">Transcription regulation</keyword>
<dbReference type="EMBL" id="FNON01000004">
    <property type="protein sequence ID" value="SDY07849.1"/>
    <property type="molecule type" value="Genomic_DNA"/>
</dbReference>
<dbReference type="SUPFAM" id="SSF100950">
    <property type="entry name" value="NagB/RpiA/CoA transferase-like"/>
    <property type="match status" value="1"/>
</dbReference>
<evidence type="ECO:0000313" key="7">
    <source>
        <dbReference type="EMBL" id="SDY07849.1"/>
    </source>
</evidence>
<dbReference type="InterPro" id="IPR037171">
    <property type="entry name" value="NagB/RpiA_transferase-like"/>
</dbReference>
<keyword evidence="4" id="KW-0804">Transcription</keyword>
<dbReference type="SMART" id="SM01134">
    <property type="entry name" value="DeoRC"/>
    <property type="match status" value="1"/>
</dbReference>
<dbReference type="InterPro" id="IPR014036">
    <property type="entry name" value="DeoR-like_C"/>
</dbReference>
<dbReference type="GO" id="GO:0003700">
    <property type="term" value="F:DNA-binding transcription factor activity"/>
    <property type="evidence" value="ECO:0007669"/>
    <property type="project" value="InterPro"/>
</dbReference>
<accession>A0A1H3GZQ3</accession>
<evidence type="ECO:0000256" key="2">
    <source>
        <dbReference type="ARBA" id="ARBA00022491"/>
    </source>
</evidence>
<feature type="domain" description="HTH deoR-type" evidence="6">
    <location>
        <begin position="3"/>
        <end position="58"/>
    </location>
</feature>
<dbReference type="InterPro" id="IPR036390">
    <property type="entry name" value="WH_DNA-bd_sf"/>
</dbReference>
<dbReference type="InterPro" id="IPR001034">
    <property type="entry name" value="DeoR_HTH"/>
</dbReference>
<dbReference type="Pfam" id="PF08220">
    <property type="entry name" value="HTH_DeoR"/>
    <property type="match status" value="1"/>
</dbReference>
<dbReference type="PANTHER" id="PTHR30363">
    <property type="entry name" value="HTH-TYPE TRANSCRIPTIONAL REGULATOR SRLR-RELATED"/>
    <property type="match status" value="1"/>
</dbReference>
<comment type="function">
    <text evidence="5">Repressor of the lactose catabolism operon. Galactose-6-phosphate is the inducer.</text>
</comment>
<dbReference type="STRING" id="589385.SAMN05421504_104432"/>
<name>A0A1H3GZQ3_9PSEU</name>
<gene>
    <name evidence="7" type="ORF">SAMN05421504_104432</name>
</gene>
<dbReference type="PRINTS" id="PR00037">
    <property type="entry name" value="HTHLACR"/>
</dbReference>
<dbReference type="InterPro" id="IPR050313">
    <property type="entry name" value="Carb_Metab_HTH_regulators"/>
</dbReference>
<dbReference type="PROSITE" id="PS51000">
    <property type="entry name" value="HTH_DEOR_2"/>
    <property type="match status" value="1"/>
</dbReference>
<evidence type="ECO:0000256" key="4">
    <source>
        <dbReference type="ARBA" id="ARBA00023163"/>
    </source>
</evidence>
<keyword evidence="8" id="KW-1185">Reference proteome</keyword>
<dbReference type="SUPFAM" id="SSF46785">
    <property type="entry name" value="Winged helix' DNA-binding domain"/>
    <property type="match status" value="1"/>
</dbReference>
<keyword evidence="2" id="KW-0678">Repressor</keyword>
<dbReference type="SMART" id="SM00420">
    <property type="entry name" value="HTH_DEOR"/>
    <property type="match status" value="1"/>
</dbReference>
<reference evidence="7 8" key="1">
    <citation type="submission" date="2016-10" db="EMBL/GenBank/DDBJ databases">
        <authorList>
            <person name="de Groot N.N."/>
        </authorList>
    </citation>
    <scope>NUCLEOTIDE SEQUENCE [LARGE SCALE GENOMIC DNA]</scope>
    <source>
        <strain evidence="7 8">CPCC 202699</strain>
    </source>
</reference>
<organism evidence="7 8">
    <name type="scientific">Amycolatopsis xylanica</name>
    <dbReference type="NCBI Taxonomy" id="589385"/>
    <lineage>
        <taxon>Bacteria</taxon>
        <taxon>Bacillati</taxon>
        <taxon>Actinomycetota</taxon>
        <taxon>Actinomycetes</taxon>
        <taxon>Pseudonocardiales</taxon>
        <taxon>Pseudonocardiaceae</taxon>
        <taxon>Amycolatopsis</taxon>
    </lineage>
</organism>
<evidence type="ECO:0000259" key="6">
    <source>
        <dbReference type="PROSITE" id="PS51000"/>
    </source>
</evidence>
<dbReference type="PANTHER" id="PTHR30363:SF4">
    <property type="entry name" value="GLYCEROL-3-PHOSPHATE REGULON REPRESSOR"/>
    <property type="match status" value="1"/>
</dbReference>
<proteinExistence type="predicted"/>
<sequence length="253" mass="26914">MYAEERQRAILEQARLHGRVDVSSLAASFAITVETVRRDLTALERGGMLCRVHGGAIPIERHGFEPGFADRDTVMTAEKDRIAVAALNHLPATGAVFLDAGTTTGRMAAALPAELGLTVVTHSLTNALTLAGHPNLTLMIVGGRVRQRTLATVDSFALDTLRDTTVEVAFIAADGISPARGLTTPDPAEAMIKRAAIRSARRVILVADHTKVGNDHFARFGDLADVDTLLTDTGIDPRLAREIAAKGPQVVTV</sequence>
<evidence type="ECO:0000256" key="1">
    <source>
        <dbReference type="ARBA" id="ARBA00021390"/>
    </source>
</evidence>
<dbReference type="Pfam" id="PF00455">
    <property type="entry name" value="DeoRC"/>
    <property type="match status" value="1"/>
</dbReference>
<evidence type="ECO:0000256" key="5">
    <source>
        <dbReference type="ARBA" id="ARBA00024937"/>
    </source>
</evidence>
<dbReference type="Gene3D" id="3.40.50.1360">
    <property type="match status" value="1"/>
</dbReference>
<dbReference type="AlphaFoldDB" id="A0A1H3GZQ3"/>
<dbReference type="Proteomes" id="UP000199515">
    <property type="component" value="Unassembled WGS sequence"/>
</dbReference>
<evidence type="ECO:0000313" key="8">
    <source>
        <dbReference type="Proteomes" id="UP000199515"/>
    </source>
</evidence>